<dbReference type="AlphaFoldDB" id="A0A231UY83"/>
<dbReference type="Gene3D" id="3.40.50.11550">
    <property type="match status" value="2"/>
</dbReference>
<proteinExistence type="predicted"/>
<keyword evidence="2" id="KW-0472">Membrane</keyword>
<evidence type="ECO:0000313" key="5">
    <source>
        <dbReference type="Proteomes" id="UP000215405"/>
    </source>
</evidence>
<feature type="compositionally biased region" description="Polar residues" evidence="1">
    <location>
        <begin position="377"/>
        <end position="387"/>
    </location>
</feature>
<evidence type="ECO:0000259" key="3">
    <source>
        <dbReference type="Pfam" id="PF04187"/>
    </source>
</evidence>
<feature type="region of interest" description="Disordered" evidence="1">
    <location>
        <begin position="363"/>
        <end position="387"/>
    </location>
</feature>
<reference evidence="5" key="1">
    <citation type="journal article" date="2017" name="Int. J. Syst. Evol. Microbiol.">
        <title>Notoacmeibacter marinus gen. nov., sp. nov., isolated from the gut of a limpet and proposal of Notoacmeibacteraceae fam. nov. in the order Rhizobiales of the class Alphaproteobacteria.</title>
        <authorList>
            <person name="Huang Z."/>
            <person name="Guo F."/>
            <person name="Lai Q."/>
        </authorList>
    </citation>
    <scope>NUCLEOTIDE SEQUENCE [LARGE SCALE GENOMIC DNA]</scope>
    <source>
        <strain evidence="5">XMTR2A4</strain>
    </source>
</reference>
<feature type="compositionally biased region" description="Basic and acidic residues" evidence="1">
    <location>
        <begin position="363"/>
        <end position="372"/>
    </location>
</feature>
<evidence type="ECO:0000313" key="4">
    <source>
        <dbReference type="EMBL" id="OXT00761.1"/>
    </source>
</evidence>
<evidence type="ECO:0000256" key="1">
    <source>
        <dbReference type="SAM" id="MobiDB-lite"/>
    </source>
</evidence>
<dbReference type="Pfam" id="PF04187">
    <property type="entry name" value="Cofac_haem_bdg"/>
    <property type="match status" value="1"/>
</dbReference>
<keyword evidence="5" id="KW-1185">Reference proteome</keyword>
<comment type="caution">
    <text evidence="4">The sequence shown here is derived from an EMBL/GenBank/DDBJ whole genome shotgun (WGS) entry which is preliminary data.</text>
</comment>
<accession>A0A231UY83</accession>
<feature type="domain" description="Haem-binding uptake Tiki superfamily ChaN" evidence="3">
    <location>
        <begin position="126"/>
        <end position="327"/>
    </location>
</feature>
<gene>
    <name evidence="4" type="ORF">B7H23_11825</name>
</gene>
<feature type="transmembrane region" description="Helical" evidence="2">
    <location>
        <begin position="81"/>
        <end position="99"/>
    </location>
</feature>
<evidence type="ECO:0000256" key="2">
    <source>
        <dbReference type="SAM" id="Phobius"/>
    </source>
</evidence>
<protein>
    <recommendedName>
        <fullName evidence="3">Haem-binding uptake Tiki superfamily ChaN domain-containing protein</fullName>
    </recommendedName>
</protein>
<dbReference type="SUPFAM" id="SSF159501">
    <property type="entry name" value="EreA/ChaN-like"/>
    <property type="match status" value="1"/>
</dbReference>
<dbReference type="InterPro" id="IPR007314">
    <property type="entry name" value="Cofac_haem-bd_dom"/>
</dbReference>
<dbReference type="Proteomes" id="UP000215405">
    <property type="component" value="Unassembled WGS sequence"/>
</dbReference>
<organism evidence="4 5">
    <name type="scientific">Notoacmeibacter marinus</name>
    <dbReference type="NCBI Taxonomy" id="1876515"/>
    <lineage>
        <taxon>Bacteria</taxon>
        <taxon>Pseudomonadati</taxon>
        <taxon>Pseudomonadota</taxon>
        <taxon>Alphaproteobacteria</taxon>
        <taxon>Hyphomicrobiales</taxon>
        <taxon>Notoacmeibacteraceae</taxon>
        <taxon>Notoacmeibacter</taxon>
    </lineage>
</organism>
<name>A0A231UY83_9HYPH</name>
<dbReference type="CDD" id="cd14727">
    <property type="entry name" value="ChanN-like"/>
    <property type="match status" value="1"/>
</dbReference>
<keyword evidence="2" id="KW-0812">Transmembrane</keyword>
<dbReference type="EMBL" id="NBYO01000002">
    <property type="protein sequence ID" value="OXT00761.1"/>
    <property type="molecule type" value="Genomic_DNA"/>
</dbReference>
<keyword evidence="2" id="KW-1133">Transmembrane helix</keyword>
<sequence length="387" mass="42379">MRGEAAFEAKKAKLRRRYYVQRNICAVSTVALQQIWPRQPLFRTASFQRSLAGVLLRFISSMFRRMVRNGVVSMKRSVFRSFMGLLGLVSGLVISPVVASDVVKNDSGGGRIVDAAGDPLTFEALLDMAASKTFVLIGEIHPAAAHHAFQAEVIEGLVRRNRRPAIVLEMLPPAAQPELDRWIAGDIAAQALGEALEWSERGWPHFEMYRPIFEAARQYELPMVAAAMERSEIMALGRDGAEAVEPMRRGQLMLDRPLEGPGFDVLRRTIVDSHCGMVEENAAGPMVLIQRARDGAMAQAMMESGPDGAVLIAGTGHVRRDHGVPRLLPSGRTFAIGQFETGAFPADDSAVFDAFHLTEPVDRGDPCEGIRERMKRSSNAAEGSGSK</sequence>